<comment type="similarity">
    <text evidence="2">Belongs to the AROS family.</text>
</comment>
<evidence type="ECO:0000256" key="5">
    <source>
        <dbReference type="ARBA" id="ARBA00032748"/>
    </source>
</evidence>
<proteinExistence type="inferred from homology"/>
<dbReference type="AlphaFoldDB" id="A0A9N9QQA1"/>
<evidence type="ECO:0000256" key="1">
    <source>
        <dbReference type="ARBA" id="ARBA00004604"/>
    </source>
</evidence>
<dbReference type="EMBL" id="OU892280">
    <property type="protein sequence ID" value="CAG9767930.1"/>
    <property type="molecule type" value="Genomic_DNA"/>
</dbReference>
<keyword evidence="4" id="KW-0539">Nucleus</keyword>
<gene>
    <name evidence="6" type="ORF">CEUTPL_LOCUS8484</name>
</gene>
<name>A0A9N9QQA1_9CUCU</name>
<dbReference type="PRINTS" id="PR02029">
    <property type="entry name" value="ACTREGSIRT1"/>
</dbReference>
<keyword evidence="7" id="KW-1185">Reference proteome</keyword>
<reference evidence="6" key="1">
    <citation type="submission" date="2022-01" db="EMBL/GenBank/DDBJ databases">
        <authorList>
            <person name="King R."/>
        </authorList>
    </citation>
    <scope>NUCLEOTIDE SEQUENCE</scope>
</reference>
<evidence type="ECO:0000313" key="6">
    <source>
        <dbReference type="EMBL" id="CAG9767930.1"/>
    </source>
</evidence>
<evidence type="ECO:0000256" key="4">
    <source>
        <dbReference type="ARBA" id="ARBA00023242"/>
    </source>
</evidence>
<dbReference type="InterPro" id="IPR023262">
    <property type="entry name" value="AROS"/>
</dbReference>
<evidence type="ECO:0000256" key="2">
    <source>
        <dbReference type="ARBA" id="ARBA00007318"/>
    </source>
</evidence>
<evidence type="ECO:0000313" key="7">
    <source>
        <dbReference type="Proteomes" id="UP001152799"/>
    </source>
</evidence>
<protein>
    <recommendedName>
        <fullName evidence="3">Active regulator of SIRT1</fullName>
    </recommendedName>
    <alternativeName>
        <fullName evidence="5">40S ribosomal protein S19-binding protein 1</fullName>
    </alternativeName>
</protein>
<dbReference type="GO" id="GO:0005730">
    <property type="term" value="C:nucleolus"/>
    <property type="evidence" value="ECO:0007669"/>
    <property type="project" value="UniProtKB-SubCell"/>
</dbReference>
<accession>A0A9N9QQA1</accession>
<sequence>MSAAIVRQALEIVDPDYTYFKSKQSKKNSKSEAFSLYPEKYKIIGKTYKKGKKAEKIGFPIEKKYTVQEAKTKLKSKKQILEENLRKLKLIQEHSKVTLNETTTKNIIERAVTRRPIKTEKNKQKSTKTAFTEEDFKKFEEEYLNSED</sequence>
<dbReference type="PANTHER" id="PTHR31454:SF2">
    <property type="entry name" value="ACTIVE REGULATOR OF SIRT1"/>
    <property type="match status" value="1"/>
</dbReference>
<dbReference type="PANTHER" id="PTHR31454">
    <property type="entry name" value="ACTIVE REGULATOR OF SIRT1"/>
    <property type="match status" value="1"/>
</dbReference>
<dbReference type="GO" id="GO:0019899">
    <property type="term" value="F:enzyme binding"/>
    <property type="evidence" value="ECO:0007669"/>
    <property type="project" value="TreeGrafter"/>
</dbReference>
<dbReference type="OrthoDB" id="6493910at2759"/>
<evidence type="ECO:0000256" key="3">
    <source>
        <dbReference type="ARBA" id="ARBA00016855"/>
    </source>
</evidence>
<dbReference type="Pfam" id="PF15684">
    <property type="entry name" value="AROS"/>
    <property type="match status" value="1"/>
</dbReference>
<comment type="subcellular location">
    <subcellularLocation>
        <location evidence="1">Nucleus</location>
        <location evidence="1">Nucleolus</location>
    </subcellularLocation>
</comment>
<organism evidence="6 7">
    <name type="scientific">Ceutorhynchus assimilis</name>
    <name type="common">cabbage seed weevil</name>
    <dbReference type="NCBI Taxonomy" id="467358"/>
    <lineage>
        <taxon>Eukaryota</taxon>
        <taxon>Metazoa</taxon>
        <taxon>Ecdysozoa</taxon>
        <taxon>Arthropoda</taxon>
        <taxon>Hexapoda</taxon>
        <taxon>Insecta</taxon>
        <taxon>Pterygota</taxon>
        <taxon>Neoptera</taxon>
        <taxon>Endopterygota</taxon>
        <taxon>Coleoptera</taxon>
        <taxon>Polyphaga</taxon>
        <taxon>Cucujiformia</taxon>
        <taxon>Curculionidae</taxon>
        <taxon>Ceutorhynchinae</taxon>
        <taxon>Ceutorhynchus</taxon>
    </lineage>
</organism>
<dbReference type="Proteomes" id="UP001152799">
    <property type="component" value="Chromosome 4"/>
</dbReference>